<dbReference type="EMBL" id="JADGMS010000005">
    <property type="protein sequence ID" value="KAF9683299.1"/>
    <property type="molecule type" value="Genomic_DNA"/>
</dbReference>
<dbReference type="GO" id="GO:0005634">
    <property type="term" value="C:nucleus"/>
    <property type="evidence" value="ECO:0007669"/>
    <property type="project" value="TreeGrafter"/>
</dbReference>
<dbReference type="Gene3D" id="1.20.5.430">
    <property type="match status" value="1"/>
</dbReference>
<protein>
    <submittedName>
        <fullName evidence="2">Uncharacterized protein</fullName>
    </submittedName>
</protein>
<dbReference type="GO" id="GO:0005829">
    <property type="term" value="C:cytosol"/>
    <property type="evidence" value="ECO:0007669"/>
    <property type="project" value="TreeGrafter"/>
</dbReference>
<dbReference type="PANTHER" id="PTHR19424:SF0">
    <property type="entry name" value="HEAT SHOCK FACTOR BINDING PROTEIN 1"/>
    <property type="match status" value="1"/>
</dbReference>
<gene>
    <name evidence="2" type="ORF">SADUNF_Sadunf05G0198400</name>
</gene>
<keyword evidence="3" id="KW-1185">Reference proteome</keyword>
<evidence type="ECO:0000256" key="1">
    <source>
        <dbReference type="ARBA" id="ARBA00006349"/>
    </source>
</evidence>
<dbReference type="GO" id="GO:0070370">
    <property type="term" value="P:cellular heat acclimation"/>
    <property type="evidence" value="ECO:0007669"/>
    <property type="project" value="TreeGrafter"/>
</dbReference>
<proteinExistence type="inferred from homology"/>
<dbReference type="Proteomes" id="UP000657918">
    <property type="component" value="Unassembled WGS sequence"/>
</dbReference>
<name>A0A835MZZ1_9ROSI</name>
<evidence type="ECO:0000313" key="3">
    <source>
        <dbReference type="Proteomes" id="UP000657918"/>
    </source>
</evidence>
<reference evidence="2 3" key="1">
    <citation type="submission" date="2020-10" db="EMBL/GenBank/DDBJ databases">
        <title>Plant Genome Project.</title>
        <authorList>
            <person name="Zhang R.-G."/>
        </authorList>
    </citation>
    <scope>NUCLEOTIDE SEQUENCE [LARGE SCALE GENOMIC DNA]</scope>
    <source>
        <strain evidence="2">FAFU-HL-1</strain>
        <tissue evidence="2">Leaf</tissue>
    </source>
</reference>
<dbReference type="InterPro" id="IPR009643">
    <property type="entry name" value="HS1-bd"/>
</dbReference>
<dbReference type="OrthoDB" id="4159489at2759"/>
<dbReference type="Pfam" id="PF06825">
    <property type="entry name" value="HSBP1"/>
    <property type="match status" value="1"/>
</dbReference>
<dbReference type="AlphaFoldDB" id="A0A835MZZ1"/>
<sequence length="132" mass="14788">MDEHDSEDPKRSTVDMTVFVQHLLQRMQSSFQTILDSIVSKIEEMGNRDAHQMPKLPLDMSLSFEQSETESAGTTSASLNSEMLIFLQVHFASHCTAISGVVVLELHEPSYNVTISILESSSNISTWPNHYS</sequence>
<organism evidence="2 3">
    <name type="scientific">Salix dunnii</name>
    <dbReference type="NCBI Taxonomy" id="1413687"/>
    <lineage>
        <taxon>Eukaryota</taxon>
        <taxon>Viridiplantae</taxon>
        <taxon>Streptophyta</taxon>
        <taxon>Embryophyta</taxon>
        <taxon>Tracheophyta</taxon>
        <taxon>Spermatophyta</taxon>
        <taxon>Magnoliopsida</taxon>
        <taxon>eudicotyledons</taxon>
        <taxon>Gunneridae</taxon>
        <taxon>Pentapetalae</taxon>
        <taxon>rosids</taxon>
        <taxon>fabids</taxon>
        <taxon>Malpighiales</taxon>
        <taxon>Salicaceae</taxon>
        <taxon>Saliceae</taxon>
        <taxon>Salix</taxon>
    </lineage>
</organism>
<accession>A0A835MZZ1</accession>
<comment type="similarity">
    <text evidence="1">Belongs to the HSBP1 family.</text>
</comment>
<comment type="caution">
    <text evidence="2">The sequence shown here is derived from an EMBL/GenBank/DDBJ whole genome shotgun (WGS) entry which is preliminary data.</text>
</comment>
<dbReference type="PANTHER" id="PTHR19424">
    <property type="entry name" value="HEAT SHOCK FACTOR BINDING PROTEIN 1"/>
    <property type="match status" value="1"/>
</dbReference>
<evidence type="ECO:0000313" key="2">
    <source>
        <dbReference type="EMBL" id="KAF9683299.1"/>
    </source>
</evidence>
<dbReference type="GO" id="GO:0003714">
    <property type="term" value="F:transcription corepressor activity"/>
    <property type="evidence" value="ECO:0007669"/>
    <property type="project" value="InterPro"/>
</dbReference>